<dbReference type="KEGG" id="ppru:FDP22_16020"/>
<feature type="domain" description="Ketoreductase" evidence="2">
    <location>
        <begin position="15"/>
        <end position="190"/>
    </location>
</feature>
<reference evidence="3 4" key="1">
    <citation type="submission" date="2019-06" db="EMBL/GenBank/DDBJ databases">
        <title>Genome sequence of Rhodobacteraceae bacterium D4M1.</title>
        <authorList>
            <person name="Cao J."/>
        </authorList>
    </citation>
    <scope>NUCLEOTIDE SEQUENCE [LARGE SCALE GENOMIC DNA]</scope>
    <source>
        <strain evidence="3 4">D4M1</strain>
    </source>
</reference>
<evidence type="ECO:0000313" key="4">
    <source>
        <dbReference type="Proteomes" id="UP000305888"/>
    </source>
</evidence>
<dbReference type="NCBIfam" id="NF004513">
    <property type="entry name" value="PRK05854.1"/>
    <property type="match status" value="1"/>
</dbReference>
<dbReference type="Proteomes" id="UP000305888">
    <property type="component" value="Chromosome"/>
</dbReference>
<dbReference type="AlphaFoldDB" id="A0A5B8FXC7"/>
<dbReference type="GO" id="GO:0016491">
    <property type="term" value="F:oxidoreductase activity"/>
    <property type="evidence" value="ECO:0007669"/>
    <property type="project" value="UniProtKB-KW"/>
</dbReference>
<evidence type="ECO:0000256" key="1">
    <source>
        <dbReference type="ARBA" id="ARBA00023002"/>
    </source>
</evidence>
<dbReference type="RefSeq" id="WP_138575202.1">
    <property type="nucleotide sequence ID" value="NZ_CP040818.1"/>
</dbReference>
<evidence type="ECO:0000259" key="2">
    <source>
        <dbReference type="SMART" id="SM00822"/>
    </source>
</evidence>
<dbReference type="OrthoDB" id="109589at2"/>
<dbReference type="PANTHER" id="PTHR43157:SF54">
    <property type="entry name" value="RETINOL DEHYDROGENASE 12-LIKE ISOFORM X1-RELATED"/>
    <property type="match status" value="1"/>
</dbReference>
<dbReference type="SMART" id="SM00822">
    <property type="entry name" value="PKS_KR"/>
    <property type="match status" value="1"/>
</dbReference>
<organism evidence="3 4">
    <name type="scientific">Paroceanicella profunda</name>
    <dbReference type="NCBI Taxonomy" id="2579971"/>
    <lineage>
        <taxon>Bacteria</taxon>
        <taxon>Pseudomonadati</taxon>
        <taxon>Pseudomonadota</taxon>
        <taxon>Alphaproteobacteria</taxon>
        <taxon>Rhodobacterales</taxon>
        <taxon>Paracoccaceae</taxon>
        <taxon>Paroceanicella</taxon>
    </lineage>
</organism>
<dbReference type="NCBIfam" id="NF004846">
    <property type="entry name" value="PRK06197.1"/>
    <property type="match status" value="1"/>
</dbReference>
<gene>
    <name evidence="3" type="ORF">FDP22_16020</name>
</gene>
<dbReference type="InterPro" id="IPR036291">
    <property type="entry name" value="NAD(P)-bd_dom_sf"/>
</dbReference>
<dbReference type="EMBL" id="CP040818">
    <property type="protein sequence ID" value="QDL93155.1"/>
    <property type="molecule type" value="Genomic_DNA"/>
</dbReference>
<keyword evidence="1" id="KW-0560">Oxidoreductase</keyword>
<keyword evidence="4" id="KW-1185">Reference proteome</keyword>
<evidence type="ECO:0000313" key="3">
    <source>
        <dbReference type="EMBL" id="QDL93155.1"/>
    </source>
</evidence>
<dbReference type="PANTHER" id="PTHR43157">
    <property type="entry name" value="PHOSPHATIDYLINOSITOL-GLYCAN BIOSYNTHESIS CLASS F PROTEIN-RELATED"/>
    <property type="match status" value="1"/>
</dbReference>
<dbReference type="InterPro" id="IPR002347">
    <property type="entry name" value="SDR_fam"/>
</dbReference>
<dbReference type="Pfam" id="PF00106">
    <property type="entry name" value="adh_short"/>
    <property type="match status" value="1"/>
</dbReference>
<name>A0A5B8FXC7_9RHOB</name>
<accession>A0A5B8FXC7</accession>
<proteinExistence type="predicted"/>
<dbReference type="InterPro" id="IPR057326">
    <property type="entry name" value="KR_dom"/>
</dbReference>
<dbReference type="CDD" id="cd05327">
    <property type="entry name" value="retinol-DH_like_SDR_c_like"/>
    <property type="match status" value="1"/>
</dbReference>
<dbReference type="Gene3D" id="3.40.50.720">
    <property type="entry name" value="NAD(P)-binding Rossmann-like Domain"/>
    <property type="match status" value="1"/>
</dbReference>
<dbReference type="SUPFAM" id="SSF51735">
    <property type="entry name" value="NAD(P)-binding Rossmann-fold domains"/>
    <property type="match status" value="1"/>
</dbReference>
<protein>
    <submittedName>
        <fullName evidence="3">SDR family NAD(P)-dependent oxidoreductase</fullName>
    </submittedName>
</protein>
<sequence>MSRWTTKDLPSLQGRSVVITGTGGIGYETAVAMAGAGATVLLSGRNPTSGRAAVDRIRAATPGANVSFEQIDLADLNSIAAFGERLRAGRDSLDLLINNAGVMAPPDKRLTKDGFELQFGTNFLGHFALTAHLLPLLRLGHEPRVVTLGSIAANGGAIDFSNLNAERSYKPMVNYSQSKLACVLFALELQRRSQANAWGVDSIGAHPGVSRSDLITNSANRWHFSSLMRTYLPFLFQPVAQGALPTLYAATSPDARPGGYYGPNRMGETRGYPVAAKIVEQAADPQIAARLWEEAIRLTGVSFGQSVESSMSS</sequence>